<dbReference type="KEGG" id="tgb:HG536_0E03000"/>
<dbReference type="SMART" id="SM00184">
    <property type="entry name" value="RING"/>
    <property type="match status" value="1"/>
</dbReference>
<keyword evidence="10" id="KW-0967">Endosome</keyword>
<evidence type="ECO:0000256" key="9">
    <source>
        <dbReference type="ARBA" id="ARBA00022723"/>
    </source>
</evidence>
<feature type="region of interest" description="Disordered" evidence="18">
    <location>
        <begin position="116"/>
        <end position="155"/>
    </location>
</feature>
<dbReference type="PANTHER" id="PTHR46661">
    <property type="entry name" value="E3 UBIQUITIN-PROTEIN LIGASE ZNRF1-LIKE PROTEIN"/>
    <property type="match status" value="1"/>
</dbReference>
<evidence type="ECO:0000256" key="11">
    <source>
        <dbReference type="ARBA" id="ARBA00022771"/>
    </source>
</evidence>
<protein>
    <recommendedName>
        <fullName evidence="6">RING-type E3 ubiquitin transferase</fullName>
        <ecNumber evidence="6">2.3.2.27</ecNumber>
    </recommendedName>
</protein>
<reference evidence="21 22" key="1">
    <citation type="submission" date="2020-06" db="EMBL/GenBank/DDBJ databases">
        <title>The yeast mating-type switching endonuclease HO is a domesticated member of an unorthodox homing genetic element family.</title>
        <authorList>
            <person name="Coughlan A.Y."/>
            <person name="Lombardi L."/>
            <person name="Braun-Galleani S."/>
            <person name="Martos A.R."/>
            <person name="Galeote V."/>
            <person name="Bigey F."/>
            <person name="Dequin S."/>
            <person name="Byrne K.P."/>
            <person name="Wolfe K.H."/>
        </authorList>
    </citation>
    <scope>NUCLEOTIDE SEQUENCE [LARGE SCALE GENOMIC DNA]</scope>
    <source>
        <strain evidence="21 22">CBS764</strain>
    </source>
</reference>
<evidence type="ECO:0000313" key="22">
    <source>
        <dbReference type="Proteomes" id="UP000515788"/>
    </source>
</evidence>
<keyword evidence="8" id="KW-0519">Myristate</keyword>
<dbReference type="SUPFAM" id="SSF57903">
    <property type="entry name" value="FYVE/PHD zinc finger"/>
    <property type="match status" value="1"/>
</dbReference>
<evidence type="ECO:0000256" key="15">
    <source>
        <dbReference type="ARBA" id="ARBA00023228"/>
    </source>
</evidence>
<evidence type="ECO:0000256" key="4">
    <source>
        <dbReference type="ARBA" id="ARBA00004371"/>
    </source>
</evidence>
<dbReference type="GO" id="GO:0098588">
    <property type="term" value="C:bounding membrane of organelle"/>
    <property type="evidence" value="ECO:0007669"/>
    <property type="project" value="UniProtKB-ARBA"/>
</dbReference>
<evidence type="ECO:0000256" key="6">
    <source>
        <dbReference type="ARBA" id="ARBA00012483"/>
    </source>
</evidence>
<dbReference type="Pfam" id="PF15926">
    <property type="entry name" value="RNF220"/>
    <property type="match status" value="1"/>
</dbReference>
<evidence type="ECO:0000313" key="21">
    <source>
        <dbReference type="EMBL" id="QLL33389.1"/>
    </source>
</evidence>
<evidence type="ECO:0000256" key="10">
    <source>
        <dbReference type="ARBA" id="ARBA00022753"/>
    </source>
</evidence>
<evidence type="ECO:0000256" key="7">
    <source>
        <dbReference type="ARBA" id="ARBA00022679"/>
    </source>
</evidence>
<dbReference type="EMBL" id="CP059250">
    <property type="protein sequence ID" value="QLL33389.1"/>
    <property type="molecule type" value="Genomic_DNA"/>
</dbReference>
<feature type="domain" description="FYVE-type" evidence="20">
    <location>
        <begin position="17"/>
        <end position="89"/>
    </location>
</feature>
<keyword evidence="14" id="KW-0472">Membrane</keyword>
<name>A0A7G3ZIQ3_9SACH</name>
<sequence>MADDGNFINSFANWQPDEDMQSCLNCHAPFSFLMRKHHCRCCGGIFCAACSERLARYDTKRVKVVKRHTNDDDEYPPFRTCDSCYDNLLHLKLLLSPWGRPLELSDRSAVFHNERTAANNDRASPQRATQASEVVKPAAGTERTREVGQSRSSSVRRARIDDDNYCPICNYDLATLATEEAAQNHVEECLRKASDIQQHLGSPEETESPAFQNRMLVYKVAPTENGQYRECPICFEDMAAGEKVGRLECLCMFHHKCIKGWFNKKAQRMKSKDIQYIGKNFCPLHDAIF</sequence>
<dbReference type="InterPro" id="IPR001841">
    <property type="entry name" value="Znf_RING"/>
</dbReference>
<dbReference type="InterPro" id="IPR031824">
    <property type="entry name" value="RNF220_mid"/>
</dbReference>
<dbReference type="AlphaFoldDB" id="A0A7G3ZIQ3"/>
<dbReference type="GO" id="GO:0070936">
    <property type="term" value="P:protein K48-linked ubiquitination"/>
    <property type="evidence" value="ECO:0007669"/>
    <property type="project" value="TreeGrafter"/>
</dbReference>
<keyword evidence="12" id="KW-0833">Ubl conjugation pathway</keyword>
<keyword evidence="22" id="KW-1185">Reference proteome</keyword>
<dbReference type="EC" id="2.3.2.27" evidence="6"/>
<dbReference type="Proteomes" id="UP000515788">
    <property type="component" value="Chromosome 5"/>
</dbReference>
<keyword evidence="16" id="KW-0449">Lipoprotein</keyword>
<feature type="compositionally biased region" description="Polar residues" evidence="18">
    <location>
        <begin position="116"/>
        <end position="132"/>
    </location>
</feature>
<evidence type="ECO:0000256" key="18">
    <source>
        <dbReference type="SAM" id="MobiDB-lite"/>
    </source>
</evidence>
<dbReference type="InterPro" id="IPR000306">
    <property type="entry name" value="Znf_FYVE"/>
</dbReference>
<keyword evidence="9" id="KW-0479">Metal-binding</keyword>
<dbReference type="SUPFAM" id="SSF57850">
    <property type="entry name" value="RING/U-box"/>
    <property type="match status" value="1"/>
</dbReference>
<keyword evidence="13" id="KW-0862">Zinc</keyword>
<evidence type="ECO:0000256" key="16">
    <source>
        <dbReference type="ARBA" id="ARBA00023288"/>
    </source>
</evidence>
<evidence type="ECO:0000256" key="14">
    <source>
        <dbReference type="ARBA" id="ARBA00023136"/>
    </source>
</evidence>
<dbReference type="SMART" id="SM00064">
    <property type="entry name" value="FYVE"/>
    <property type="match status" value="1"/>
</dbReference>
<comment type="catalytic activity">
    <reaction evidence="1">
        <text>S-ubiquitinyl-[E2 ubiquitin-conjugating enzyme]-L-cysteine + [acceptor protein]-L-lysine = [E2 ubiquitin-conjugating enzyme]-L-cysteine + N(6)-ubiquitinyl-[acceptor protein]-L-lysine.</text>
        <dbReference type="EC" id="2.3.2.27"/>
    </reaction>
</comment>
<evidence type="ECO:0000256" key="1">
    <source>
        <dbReference type="ARBA" id="ARBA00000900"/>
    </source>
</evidence>
<proteinExistence type="predicted"/>
<evidence type="ECO:0000256" key="17">
    <source>
        <dbReference type="PROSITE-ProRule" id="PRU00175"/>
    </source>
</evidence>
<dbReference type="RefSeq" id="XP_037140063.1">
    <property type="nucleotide sequence ID" value="XM_037284167.1"/>
</dbReference>
<keyword evidence="7" id="KW-0808">Transferase</keyword>
<dbReference type="GO" id="GO:0061630">
    <property type="term" value="F:ubiquitin protein ligase activity"/>
    <property type="evidence" value="ECO:0007669"/>
    <property type="project" value="UniProtKB-EC"/>
</dbReference>
<dbReference type="GO" id="GO:0043161">
    <property type="term" value="P:proteasome-mediated ubiquitin-dependent protein catabolic process"/>
    <property type="evidence" value="ECO:0007669"/>
    <property type="project" value="TreeGrafter"/>
</dbReference>
<dbReference type="Gene3D" id="3.30.40.10">
    <property type="entry name" value="Zinc/RING finger domain, C3HC4 (zinc finger)"/>
    <property type="match status" value="2"/>
</dbReference>
<keyword evidence="15" id="KW-0458">Lysosome</keyword>
<gene>
    <name evidence="21" type="ORF">HG536_0E03000</name>
</gene>
<dbReference type="Pfam" id="PF13639">
    <property type="entry name" value="zf-RING_2"/>
    <property type="match status" value="1"/>
</dbReference>
<dbReference type="GO" id="GO:0032266">
    <property type="term" value="F:phosphatidylinositol-3-phosphate binding"/>
    <property type="evidence" value="ECO:0007669"/>
    <property type="project" value="UniProtKB-ARBA"/>
</dbReference>
<evidence type="ECO:0000259" key="20">
    <source>
        <dbReference type="PROSITE" id="PS50178"/>
    </source>
</evidence>
<feature type="domain" description="RING-type" evidence="19">
    <location>
        <begin position="231"/>
        <end position="286"/>
    </location>
</feature>
<dbReference type="OrthoDB" id="660555at2759"/>
<organism evidence="21 22">
    <name type="scientific">Torulaspora globosa</name>
    <dbReference type="NCBI Taxonomy" id="48254"/>
    <lineage>
        <taxon>Eukaryota</taxon>
        <taxon>Fungi</taxon>
        <taxon>Dikarya</taxon>
        <taxon>Ascomycota</taxon>
        <taxon>Saccharomycotina</taxon>
        <taxon>Saccharomycetes</taxon>
        <taxon>Saccharomycetales</taxon>
        <taxon>Saccharomycetaceae</taxon>
        <taxon>Torulaspora</taxon>
    </lineage>
</organism>
<evidence type="ECO:0000256" key="5">
    <source>
        <dbReference type="ARBA" id="ARBA00004906"/>
    </source>
</evidence>
<comment type="pathway">
    <text evidence="5">Protein modification; protein ubiquitination.</text>
</comment>
<dbReference type="InterPro" id="IPR051878">
    <property type="entry name" value="ZNRF_ubiq-protein_ligase"/>
</dbReference>
<evidence type="ECO:0000256" key="2">
    <source>
        <dbReference type="ARBA" id="ARBA00004170"/>
    </source>
</evidence>
<comment type="subcellular location">
    <subcellularLocation>
        <location evidence="3">Endosome</location>
    </subcellularLocation>
    <subcellularLocation>
        <location evidence="4">Lysosome</location>
    </subcellularLocation>
    <subcellularLocation>
        <location evidence="2">Membrane</location>
        <topology evidence="2">Peripheral membrane protein</topology>
    </subcellularLocation>
</comment>
<keyword evidence="11 17" id="KW-0863">Zinc-finger</keyword>
<accession>A0A7G3ZIQ3</accession>
<evidence type="ECO:0000256" key="3">
    <source>
        <dbReference type="ARBA" id="ARBA00004177"/>
    </source>
</evidence>
<dbReference type="PROSITE" id="PS50089">
    <property type="entry name" value="ZF_RING_2"/>
    <property type="match status" value="1"/>
</dbReference>
<evidence type="ECO:0000259" key="19">
    <source>
        <dbReference type="PROSITE" id="PS50089"/>
    </source>
</evidence>
<dbReference type="InterPro" id="IPR011011">
    <property type="entry name" value="Znf_FYVE_PHD"/>
</dbReference>
<dbReference type="PROSITE" id="PS50178">
    <property type="entry name" value="ZF_FYVE"/>
    <property type="match status" value="1"/>
</dbReference>
<dbReference type="PANTHER" id="PTHR46661:SF4">
    <property type="entry name" value="RING-TYPE DOMAIN-CONTAINING PROTEIN"/>
    <property type="match status" value="1"/>
</dbReference>
<dbReference type="InterPro" id="IPR017455">
    <property type="entry name" value="Znf_FYVE-rel"/>
</dbReference>
<evidence type="ECO:0000256" key="12">
    <source>
        <dbReference type="ARBA" id="ARBA00022786"/>
    </source>
</evidence>
<dbReference type="GeneID" id="59326585"/>
<dbReference type="Pfam" id="PF01363">
    <property type="entry name" value="FYVE"/>
    <property type="match status" value="1"/>
</dbReference>
<evidence type="ECO:0000256" key="8">
    <source>
        <dbReference type="ARBA" id="ARBA00022707"/>
    </source>
</evidence>
<dbReference type="GO" id="GO:0008270">
    <property type="term" value="F:zinc ion binding"/>
    <property type="evidence" value="ECO:0007669"/>
    <property type="project" value="UniProtKB-KW"/>
</dbReference>
<dbReference type="InterPro" id="IPR013083">
    <property type="entry name" value="Znf_RING/FYVE/PHD"/>
</dbReference>
<evidence type="ECO:0000256" key="13">
    <source>
        <dbReference type="ARBA" id="ARBA00022833"/>
    </source>
</evidence>
<dbReference type="GO" id="GO:0005768">
    <property type="term" value="C:endosome"/>
    <property type="evidence" value="ECO:0007669"/>
    <property type="project" value="UniProtKB-SubCell"/>
</dbReference>